<sequence>MGGIKGNIEQILREISSVFSDLEERQVGVLADEILKANKIVACGAGRVGMAARGFGMRLGHLGLPAYSVGDSTAPRLKEGDLFIVGSGSGETQTIYDLAQIAKENGAKFALITGNLESRMAKIADAVVLLKAPSKTKPVKDFRSVQPMTTLNEQCLGIFFDALVLRLMEKMGETHETMWERHSNLE</sequence>
<evidence type="ECO:0000313" key="3">
    <source>
        <dbReference type="EMBL" id="OGZ00842.1"/>
    </source>
</evidence>
<reference evidence="3 4" key="1">
    <citation type="journal article" date="2016" name="Nat. Commun.">
        <title>Thousands of microbial genomes shed light on interconnected biogeochemical processes in an aquifer system.</title>
        <authorList>
            <person name="Anantharaman K."/>
            <person name="Brown C.T."/>
            <person name="Hug L.A."/>
            <person name="Sharon I."/>
            <person name="Castelle C.J."/>
            <person name="Probst A.J."/>
            <person name="Thomas B.C."/>
            <person name="Singh A."/>
            <person name="Wilkins M.J."/>
            <person name="Karaoz U."/>
            <person name="Brodie E.L."/>
            <person name="Williams K.H."/>
            <person name="Hubbard S.S."/>
            <person name="Banfield J.F."/>
        </authorList>
    </citation>
    <scope>NUCLEOTIDE SEQUENCE [LARGE SCALE GENOMIC DNA]</scope>
</reference>
<evidence type="ECO:0000313" key="4">
    <source>
        <dbReference type="Proteomes" id="UP000178495"/>
    </source>
</evidence>
<evidence type="ECO:0000259" key="2">
    <source>
        <dbReference type="PROSITE" id="PS51464"/>
    </source>
</evidence>
<comment type="caution">
    <text evidence="3">The sequence shown here is derived from an EMBL/GenBank/DDBJ whole genome shotgun (WGS) entry which is preliminary data.</text>
</comment>
<dbReference type="GO" id="GO:1901135">
    <property type="term" value="P:carbohydrate derivative metabolic process"/>
    <property type="evidence" value="ECO:0007669"/>
    <property type="project" value="InterPro"/>
</dbReference>
<dbReference type="NCBIfam" id="TIGR03127">
    <property type="entry name" value="RuMP_HxlB"/>
    <property type="match status" value="1"/>
</dbReference>
<dbReference type="SUPFAM" id="SSF53697">
    <property type="entry name" value="SIS domain"/>
    <property type="match status" value="1"/>
</dbReference>
<evidence type="ECO:0000256" key="1">
    <source>
        <dbReference type="ARBA" id="ARBA00009235"/>
    </source>
</evidence>
<dbReference type="GO" id="GO:0097367">
    <property type="term" value="F:carbohydrate derivative binding"/>
    <property type="evidence" value="ECO:0007669"/>
    <property type="project" value="InterPro"/>
</dbReference>
<dbReference type="InterPro" id="IPR001347">
    <property type="entry name" value="SIS_dom"/>
</dbReference>
<dbReference type="InterPro" id="IPR017552">
    <property type="entry name" value="PHI/rmpB"/>
</dbReference>
<dbReference type="PANTHER" id="PTHR43443:SF1">
    <property type="entry name" value="3-HEXULOSE-6-PHOSPHATE ISOMERASE"/>
    <property type="match status" value="1"/>
</dbReference>
<dbReference type="CDD" id="cd05005">
    <property type="entry name" value="SIS_PHI"/>
    <property type="match status" value="1"/>
</dbReference>
<dbReference type="PROSITE" id="PS51464">
    <property type="entry name" value="SIS"/>
    <property type="match status" value="1"/>
</dbReference>
<protein>
    <recommendedName>
        <fullName evidence="2">SIS domain-containing protein</fullName>
    </recommendedName>
</protein>
<feature type="domain" description="SIS" evidence="2">
    <location>
        <begin position="30"/>
        <end position="173"/>
    </location>
</feature>
<dbReference type="Proteomes" id="UP000178495">
    <property type="component" value="Unassembled WGS sequence"/>
</dbReference>
<dbReference type="STRING" id="1798652.A3A43_02500"/>
<accession>A0A1G2CI00</accession>
<dbReference type="PANTHER" id="PTHR43443">
    <property type="entry name" value="3-HEXULOSE-6-PHOSPHATE ISOMERASE"/>
    <property type="match status" value="1"/>
</dbReference>
<organism evidence="3 4">
    <name type="scientific">Candidatus Liptonbacteria bacterium RIFCSPLOWO2_01_FULL_56_20</name>
    <dbReference type="NCBI Taxonomy" id="1798652"/>
    <lineage>
        <taxon>Bacteria</taxon>
        <taxon>Candidatus Liptoniibacteriota</taxon>
    </lineage>
</organism>
<dbReference type="InterPro" id="IPR046348">
    <property type="entry name" value="SIS_dom_sf"/>
</dbReference>
<dbReference type="GO" id="GO:0016853">
    <property type="term" value="F:isomerase activity"/>
    <property type="evidence" value="ECO:0007669"/>
    <property type="project" value="InterPro"/>
</dbReference>
<dbReference type="AlphaFoldDB" id="A0A1G2CI00"/>
<dbReference type="Gene3D" id="3.40.50.10490">
    <property type="entry name" value="Glucose-6-phosphate isomerase like protein, domain 1"/>
    <property type="match status" value="1"/>
</dbReference>
<gene>
    <name evidence="3" type="ORF">A3A43_02500</name>
</gene>
<name>A0A1G2CI00_9BACT</name>
<dbReference type="Pfam" id="PF01380">
    <property type="entry name" value="SIS"/>
    <property type="match status" value="1"/>
</dbReference>
<dbReference type="EMBL" id="MHLC01000026">
    <property type="protein sequence ID" value="OGZ00842.1"/>
    <property type="molecule type" value="Genomic_DNA"/>
</dbReference>
<proteinExistence type="inferred from homology"/>
<comment type="similarity">
    <text evidence="1">Belongs to the SIS family. PHI subfamily.</text>
</comment>